<proteinExistence type="predicted"/>
<accession>A0A4C1Z283</accession>
<name>A0A4C1Z283_EUMVA</name>
<comment type="caution">
    <text evidence="2">The sequence shown here is derived from an EMBL/GenBank/DDBJ whole genome shotgun (WGS) entry which is preliminary data.</text>
</comment>
<organism evidence="2 3">
    <name type="scientific">Eumeta variegata</name>
    <name type="common">Bagworm moth</name>
    <name type="synonym">Eumeta japonica</name>
    <dbReference type="NCBI Taxonomy" id="151549"/>
    <lineage>
        <taxon>Eukaryota</taxon>
        <taxon>Metazoa</taxon>
        <taxon>Ecdysozoa</taxon>
        <taxon>Arthropoda</taxon>
        <taxon>Hexapoda</taxon>
        <taxon>Insecta</taxon>
        <taxon>Pterygota</taxon>
        <taxon>Neoptera</taxon>
        <taxon>Endopterygota</taxon>
        <taxon>Lepidoptera</taxon>
        <taxon>Glossata</taxon>
        <taxon>Ditrysia</taxon>
        <taxon>Tineoidea</taxon>
        <taxon>Psychidae</taxon>
        <taxon>Oiketicinae</taxon>
        <taxon>Eumeta</taxon>
    </lineage>
</organism>
<sequence length="97" mass="11219">MNVTSPGEHGPWVFSKATLNEQQKVSIKRREPFEELVYHCQKANEQASHRRADNHRHPYTPVTLEKSPVAGLLEGTRTLMDGDWVDGRRRRRNGLIE</sequence>
<dbReference type="AlphaFoldDB" id="A0A4C1Z283"/>
<dbReference type="Proteomes" id="UP000299102">
    <property type="component" value="Unassembled WGS sequence"/>
</dbReference>
<evidence type="ECO:0000313" key="3">
    <source>
        <dbReference type="Proteomes" id="UP000299102"/>
    </source>
</evidence>
<feature type="region of interest" description="Disordered" evidence="1">
    <location>
        <begin position="45"/>
        <end position="64"/>
    </location>
</feature>
<protein>
    <submittedName>
        <fullName evidence="2">Uncharacterized protein</fullName>
    </submittedName>
</protein>
<evidence type="ECO:0000256" key="1">
    <source>
        <dbReference type="SAM" id="MobiDB-lite"/>
    </source>
</evidence>
<evidence type="ECO:0000313" key="2">
    <source>
        <dbReference type="EMBL" id="GBP80697.1"/>
    </source>
</evidence>
<keyword evidence="3" id="KW-1185">Reference proteome</keyword>
<dbReference type="EMBL" id="BGZK01001475">
    <property type="protein sequence ID" value="GBP80697.1"/>
    <property type="molecule type" value="Genomic_DNA"/>
</dbReference>
<reference evidence="2 3" key="1">
    <citation type="journal article" date="2019" name="Commun. Biol.">
        <title>The bagworm genome reveals a unique fibroin gene that provides high tensile strength.</title>
        <authorList>
            <person name="Kono N."/>
            <person name="Nakamura H."/>
            <person name="Ohtoshi R."/>
            <person name="Tomita M."/>
            <person name="Numata K."/>
            <person name="Arakawa K."/>
        </authorList>
    </citation>
    <scope>NUCLEOTIDE SEQUENCE [LARGE SCALE GENOMIC DNA]</scope>
</reference>
<gene>
    <name evidence="2" type="ORF">EVAR_52904_1</name>
</gene>